<dbReference type="GO" id="GO:0004177">
    <property type="term" value="F:aminopeptidase activity"/>
    <property type="evidence" value="ECO:0007669"/>
    <property type="project" value="UniProtKB-KW"/>
</dbReference>
<dbReference type="GO" id="GO:0000324">
    <property type="term" value="C:fungal-type vacuole"/>
    <property type="evidence" value="ECO:0007669"/>
    <property type="project" value="TreeGrafter"/>
</dbReference>
<dbReference type="STRING" id="1314781.A0A165QVJ3"/>
<dbReference type="AlphaFoldDB" id="A0A165QVJ3"/>
<evidence type="ECO:0000256" key="7">
    <source>
        <dbReference type="ARBA" id="ARBA00022723"/>
    </source>
</evidence>
<dbReference type="SUPFAM" id="SSF53187">
    <property type="entry name" value="Zn-dependent exopeptidases"/>
    <property type="match status" value="1"/>
</dbReference>
<dbReference type="SUPFAM" id="SSF101821">
    <property type="entry name" value="Aminopeptidase/glucanase lid domain"/>
    <property type="match status" value="1"/>
</dbReference>
<dbReference type="Gene3D" id="3.40.630.10">
    <property type="entry name" value="Zn peptidases"/>
    <property type="match status" value="1"/>
</dbReference>
<sequence>MSATNKLVNFLTASPTPFHAVHNAAKILEAAGFKKLSEAVEWDLKPGGRYYFTRQQSALLAFTTPTNFKPGTGVSVVATHIDSPNLRVRPVSARTKEGFLQVAVETYGGGLWHTWWDRDLSVAGRVVVSDGHSGFVSKLVRVDKPLLRVSSLAIHLDRDQNANFKPNLETHMVPVLGLASASLNKPASECIGAEKNHHPGLVALLAQEASVQPDKIHDLELCLFDVQPPTIGGLNDEFVFSPRLDNQFSSFCAVEALAASTPGEGNVNCIALFNHEEIGSQSTTGAQSDLVKTLVERLSKTAESTAQAIARSFIISSDMGHSVHPSHKDKHQEEHKPIINGGIVIKTNANQRYATDSIGQFVIKQLVQRRGGKVQDFETRNDMPCGSTVGPMLSTIGIRTVDVGCAMLSMHSVREQAGTQDVQAMLDLFSEFFESFSTLDQSLRFE</sequence>
<dbReference type="FunFam" id="2.30.250.10:FF:000001">
    <property type="entry name" value="Aspartyl aminopeptidase 1"/>
    <property type="match status" value="1"/>
</dbReference>
<keyword evidence="10 11" id="KW-0482">Metalloprotease</keyword>
<dbReference type="InterPro" id="IPR001948">
    <property type="entry name" value="Peptidase_M18"/>
</dbReference>
<dbReference type="Pfam" id="PF02127">
    <property type="entry name" value="Peptidase_M18"/>
    <property type="match status" value="1"/>
</dbReference>
<comment type="cofactor">
    <cofactor evidence="2">
        <name>Zn(2+)</name>
        <dbReference type="ChEBI" id="CHEBI:29105"/>
    </cofactor>
</comment>
<dbReference type="GO" id="GO:0006508">
    <property type="term" value="P:proteolysis"/>
    <property type="evidence" value="ECO:0007669"/>
    <property type="project" value="UniProtKB-KW"/>
</dbReference>
<dbReference type="PANTHER" id="PTHR28570:SF3">
    <property type="entry name" value="ASPARTYL AMINOPEPTIDASE"/>
    <property type="match status" value="1"/>
</dbReference>
<keyword evidence="6 11" id="KW-0645">Protease</keyword>
<organism evidence="12 13">
    <name type="scientific">Exidia glandulosa HHB12029</name>
    <dbReference type="NCBI Taxonomy" id="1314781"/>
    <lineage>
        <taxon>Eukaryota</taxon>
        <taxon>Fungi</taxon>
        <taxon>Dikarya</taxon>
        <taxon>Basidiomycota</taxon>
        <taxon>Agaricomycotina</taxon>
        <taxon>Agaricomycetes</taxon>
        <taxon>Auriculariales</taxon>
        <taxon>Exidiaceae</taxon>
        <taxon>Exidia</taxon>
    </lineage>
</organism>
<evidence type="ECO:0000256" key="1">
    <source>
        <dbReference type="ARBA" id="ARBA00001335"/>
    </source>
</evidence>
<evidence type="ECO:0000256" key="6">
    <source>
        <dbReference type="ARBA" id="ARBA00022670"/>
    </source>
</evidence>
<dbReference type="InterPro" id="IPR023358">
    <property type="entry name" value="Peptidase_M18_dom2"/>
</dbReference>
<evidence type="ECO:0000313" key="12">
    <source>
        <dbReference type="EMBL" id="KZW04133.1"/>
    </source>
</evidence>
<protein>
    <recommendedName>
        <fullName evidence="4">aspartyl aminopeptidase</fullName>
        <ecNumber evidence="4">3.4.11.21</ecNumber>
    </recommendedName>
</protein>
<evidence type="ECO:0000256" key="2">
    <source>
        <dbReference type="ARBA" id="ARBA00001947"/>
    </source>
</evidence>
<dbReference type="CDD" id="cd05658">
    <property type="entry name" value="M18_DAP"/>
    <property type="match status" value="1"/>
</dbReference>
<dbReference type="FunCoup" id="A0A165QVJ3">
    <property type="interactions" value="362"/>
</dbReference>
<keyword evidence="5 11" id="KW-0031">Aminopeptidase</keyword>
<evidence type="ECO:0000256" key="11">
    <source>
        <dbReference type="RuleBase" id="RU004386"/>
    </source>
</evidence>
<gene>
    <name evidence="12" type="ORF">EXIGLDRAFT_663584</name>
</gene>
<reference evidence="12 13" key="1">
    <citation type="journal article" date="2016" name="Mol. Biol. Evol.">
        <title>Comparative Genomics of Early-Diverging Mushroom-Forming Fungi Provides Insights into the Origins of Lignocellulose Decay Capabilities.</title>
        <authorList>
            <person name="Nagy L.G."/>
            <person name="Riley R."/>
            <person name="Tritt A."/>
            <person name="Adam C."/>
            <person name="Daum C."/>
            <person name="Floudas D."/>
            <person name="Sun H."/>
            <person name="Yadav J.S."/>
            <person name="Pangilinan J."/>
            <person name="Larsson K.H."/>
            <person name="Matsuura K."/>
            <person name="Barry K."/>
            <person name="Labutti K."/>
            <person name="Kuo R."/>
            <person name="Ohm R.A."/>
            <person name="Bhattacharya S.S."/>
            <person name="Shirouzu T."/>
            <person name="Yoshinaga Y."/>
            <person name="Martin F.M."/>
            <person name="Grigoriev I.V."/>
            <person name="Hibbett D.S."/>
        </authorList>
    </citation>
    <scope>NUCLEOTIDE SEQUENCE [LARGE SCALE GENOMIC DNA]</scope>
    <source>
        <strain evidence="12 13">HHB12029</strain>
    </source>
</reference>
<comment type="catalytic activity">
    <reaction evidence="1">
        <text>Release of an N-terminal aspartate or glutamate from a peptide, with a preference for aspartate.</text>
        <dbReference type="EC" id="3.4.11.21"/>
    </reaction>
</comment>
<evidence type="ECO:0000256" key="4">
    <source>
        <dbReference type="ARBA" id="ARBA00011965"/>
    </source>
</evidence>
<keyword evidence="9 11" id="KW-0862">Zinc</keyword>
<name>A0A165QVJ3_EXIGL</name>
<keyword evidence="13" id="KW-1185">Reference proteome</keyword>
<dbReference type="InParanoid" id="A0A165QVJ3"/>
<dbReference type="PANTHER" id="PTHR28570">
    <property type="entry name" value="ASPARTYL AMINOPEPTIDASE"/>
    <property type="match status" value="1"/>
</dbReference>
<evidence type="ECO:0000256" key="5">
    <source>
        <dbReference type="ARBA" id="ARBA00022438"/>
    </source>
</evidence>
<proteinExistence type="inferred from homology"/>
<dbReference type="OrthoDB" id="9880441at2759"/>
<evidence type="ECO:0000256" key="8">
    <source>
        <dbReference type="ARBA" id="ARBA00022801"/>
    </source>
</evidence>
<evidence type="ECO:0000313" key="13">
    <source>
        <dbReference type="Proteomes" id="UP000077266"/>
    </source>
</evidence>
<dbReference type="NCBIfam" id="NF002759">
    <property type="entry name" value="PRK02813.1"/>
    <property type="match status" value="1"/>
</dbReference>
<dbReference type="EC" id="3.4.11.21" evidence="4"/>
<dbReference type="PRINTS" id="PR00932">
    <property type="entry name" value="AMINO1PTASE"/>
</dbReference>
<keyword evidence="7 11" id="KW-0479">Metal-binding</keyword>
<evidence type="ECO:0000256" key="9">
    <source>
        <dbReference type="ARBA" id="ARBA00022833"/>
    </source>
</evidence>
<keyword evidence="8 11" id="KW-0378">Hydrolase</keyword>
<dbReference type="Gene3D" id="2.30.250.10">
    <property type="entry name" value="Aminopeptidase i, Domain 2"/>
    <property type="match status" value="1"/>
</dbReference>
<dbReference type="Proteomes" id="UP000077266">
    <property type="component" value="Unassembled WGS sequence"/>
</dbReference>
<accession>A0A165QVJ3</accession>
<evidence type="ECO:0000256" key="3">
    <source>
        <dbReference type="ARBA" id="ARBA00008290"/>
    </source>
</evidence>
<dbReference type="EMBL" id="KV425882">
    <property type="protein sequence ID" value="KZW04133.1"/>
    <property type="molecule type" value="Genomic_DNA"/>
</dbReference>
<dbReference type="GO" id="GO:0008237">
    <property type="term" value="F:metallopeptidase activity"/>
    <property type="evidence" value="ECO:0007669"/>
    <property type="project" value="UniProtKB-KW"/>
</dbReference>
<comment type="similarity">
    <text evidence="3 11">Belongs to the peptidase M18 family.</text>
</comment>
<dbReference type="GO" id="GO:0008270">
    <property type="term" value="F:zinc ion binding"/>
    <property type="evidence" value="ECO:0007669"/>
    <property type="project" value="InterPro"/>
</dbReference>
<evidence type="ECO:0000256" key="10">
    <source>
        <dbReference type="ARBA" id="ARBA00023049"/>
    </source>
</evidence>